<keyword evidence="2 5" id="KW-0547">Nucleotide-binding</keyword>
<keyword evidence="8" id="KW-1185">Reference proteome</keyword>
<comment type="function">
    <text evidence="5">Catalyzes the phosphorylation of the 3'-hydroxyl group of dephosphocoenzyme A to form coenzyme A.</text>
</comment>
<evidence type="ECO:0000256" key="5">
    <source>
        <dbReference type="HAMAP-Rule" id="MF_00376"/>
    </source>
</evidence>
<keyword evidence="3 5" id="KW-0067">ATP-binding</keyword>
<dbReference type="CDD" id="cd02022">
    <property type="entry name" value="DPCK"/>
    <property type="match status" value="1"/>
</dbReference>
<dbReference type="PANTHER" id="PTHR10695:SF46">
    <property type="entry name" value="BIFUNCTIONAL COENZYME A SYNTHASE-RELATED"/>
    <property type="match status" value="1"/>
</dbReference>
<keyword evidence="5" id="KW-0963">Cytoplasm</keyword>
<dbReference type="Gene3D" id="3.40.50.300">
    <property type="entry name" value="P-loop containing nucleotide triphosphate hydrolases"/>
    <property type="match status" value="1"/>
</dbReference>
<dbReference type="RefSeq" id="WP_043753784.1">
    <property type="nucleotide sequence ID" value="NZ_AONC01000031.1"/>
</dbReference>
<reference evidence="7 8" key="1">
    <citation type="submission" date="2012-11" db="EMBL/GenBank/DDBJ databases">
        <title>Genome assembly of Thiorhodococcus sp. AK35.</title>
        <authorList>
            <person name="Nupur N."/>
            <person name="Khatri I."/>
            <person name="Subramanian S."/>
            <person name="Pinnaka A."/>
        </authorList>
    </citation>
    <scope>NUCLEOTIDE SEQUENCE [LARGE SCALE GENOMIC DNA]</scope>
    <source>
        <strain evidence="7 8">AK35</strain>
    </source>
</reference>
<dbReference type="SUPFAM" id="SSF52540">
    <property type="entry name" value="P-loop containing nucleoside triphosphate hydrolases"/>
    <property type="match status" value="1"/>
</dbReference>
<evidence type="ECO:0000313" key="7">
    <source>
        <dbReference type="EMBL" id="EXJ14994.1"/>
    </source>
</evidence>
<dbReference type="NCBIfam" id="TIGR00152">
    <property type="entry name" value="dephospho-CoA kinase"/>
    <property type="match status" value="1"/>
</dbReference>
<comment type="pathway">
    <text evidence="5">Cofactor biosynthesis; coenzyme A biosynthesis; CoA from (R)-pantothenate: step 5/5.</text>
</comment>
<protein>
    <recommendedName>
        <fullName evidence="5 6">Dephospho-CoA kinase</fullName>
        <ecNumber evidence="5 6">2.7.1.24</ecNumber>
    </recommendedName>
    <alternativeName>
        <fullName evidence="5">Dephosphocoenzyme A kinase</fullName>
    </alternativeName>
</protein>
<comment type="similarity">
    <text evidence="1 5">Belongs to the CoaE family.</text>
</comment>
<evidence type="ECO:0000313" key="8">
    <source>
        <dbReference type="Proteomes" id="UP000019460"/>
    </source>
</evidence>
<dbReference type="OrthoDB" id="9812943at2"/>
<dbReference type="HAMAP" id="MF_00376">
    <property type="entry name" value="Dephospho_CoA_kinase"/>
    <property type="match status" value="1"/>
</dbReference>
<keyword evidence="4 5" id="KW-0173">Coenzyme A biosynthesis</keyword>
<proteinExistence type="inferred from homology"/>
<dbReference type="EMBL" id="AONC01000031">
    <property type="protein sequence ID" value="EXJ14994.1"/>
    <property type="molecule type" value="Genomic_DNA"/>
</dbReference>
<evidence type="ECO:0000256" key="2">
    <source>
        <dbReference type="ARBA" id="ARBA00022741"/>
    </source>
</evidence>
<dbReference type="Pfam" id="PF01121">
    <property type="entry name" value="CoaE"/>
    <property type="match status" value="1"/>
</dbReference>
<keyword evidence="5 7" id="KW-0418">Kinase</keyword>
<dbReference type="PROSITE" id="PS51219">
    <property type="entry name" value="DPCK"/>
    <property type="match status" value="1"/>
</dbReference>
<dbReference type="InterPro" id="IPR027417">
    <property type="entry name" value="P-loop_NTPase"/>
</dbReference>
<dbReference type="Proteomes" id="UP000019460">
    <property type="component" value="Unassembled WGS sequence"/>
</dbReference>
<dbReference type="UniPathway" id="UPA00241">
    <property type="reaction ID" value="UER00356"/>
</dbReference>
<dbReference type="STRING" id="1249627.D779_1958"/>
<gene>
    <name evidence="5" type="primary">coaE</name>
    <name evidence="7" type="ORF">D779_1958</name>
</gene>
<evidence type="ECO:0000256" key="3">
    <source>
        <dbReference type="ARBA" id="ARBA00022840"/>
    </source>
</evidence>
<organism evidence="7 8">
    <name type="scientific">Imhoffiella purpurea</name>
    <dbReference type="NCBI Taxonomy" id="1249627"/>
    <lineage>
        <taxon>Bacteria</taxon>
        <taxon>Pseudomonadati</taxon>
        <taxon>Pseudomonadota</taxon>
        <taxon>Gammaproteobacteria</taxon>
        <taxon>Chromatiales</taxon>
        <taxon>Chromatiaceae</taxon>
        <taxon>Imhoffiella</taxon>
    </lineage>
</organism>
<sequence>MFIVALTGGIGSGKTTIADRLAELGAGVVDTDQLSRELTADGGPMLPAIREAFGGTVFQPDGRLDRSALRRLVFDDPQSRARLESILHPPIRQRMLERIDRLDTPYAVIVVPLLFETGQQSLADRVLVVDVPESVQIERVRKRNGLTVPEIERIVASQTPREERLARADDIIDNSGPPENLESQIQRIHRRYLDLCQASPHETNTSR</sequence>
<dbReference type="GO" id="GO:0005524">
    <property type="term" value="F:ATP binding"/>
    <property type="evidence" value="ECO:0007669"/>
    <property type="project" value="UniProtKB-UniRule"/>
</dbReference>
<feature type="binding site" evidence="5">
    <location>
        <begin position="11"/>
        <end position="16"/>
    </location>
    <ligand>
        <name>ATP</name>
        <dbReference type="ChEBI" id="CHEBI:30616"/>
    </ligand>
</feature>
<accession>W9V6I8</accession>
<name>W9V6I8_9GAMM</name>
<dbReference type="eggNOG" id="COG0237">
    <property type="taxonomic scope" value="Bacteria"/>
</dbReference>
<dbReference type="GO" id="GO:0015937">
    <property type="term" value="P:coenzyme A biosynthetic process"/>
    <property type="evidence" value="ECO:0007669"/>
    <property type="project" value="UniProtKB-UniRule"/>
</dbReference>
<dbReference type="PATRIC" id="fig|1249627.3.peg.2278"/>
<comment type="catalytic activity">
    <reaction evidence="5">
        <text>3'-dephospho-CoA + ATP = ADP + CoA + H(+)</text>
        <dbReference type="Rhea" id="RHEA:18245"/>
        <dbReference type="ChEBI" id="CHEBI:15378"/>
        <dbReference type="ChEBI" id="CHEBI:30616"/>
        <dbReference type="ChEBI" id="CHEBI:57287"/>
        <dbReference type="ChEBI" id="CHEBI:57328"/>
        <dbReference type="ChEBI" id="CHEBI:456216"/>
        <dbReference type="EC" id="2.7.1.24"/>
    </reaction>
</comment>
<dbReference type="PANTHER" id="PTHR10695">
    <property type="entry name" value="DEPHOSPHO-COA KINASE-RELATED"/>
    <property type="match status" value="1"/>
</dbReference>
<keyword evidence="5" id="KW-0808">Transferase</keyword>
<evidence type="ECO:0000256" key="4">
    <source>
        <dbReference type="ARBA" id="ARBA00022993"/>
    </source>
</evidence>
<dbReference type="EC" id="2.7.1.24" evidence="5 6"/>
<evidence type="ECO:0000256" key="6">
    <source>
        <dbReference type="NCBIfam" id="TIGR00152"/>
    </source>
</evidence>
<comment type="subcellular location">
    <subcellularLocation>
        <location evidence="5">Cytoplasm</location>
    </subcellularLocation>
</comment>
<dbReference type="InterPro" id="IPR001977">
    <property type="entry name" value="Depp_CoAkinase"/>
</dbReference>
<evidence type="ECO:0000256" key="1">
    <source>
        <dbReference type="ARBA" id="ARBA00009018"/>
    </source>
</evidence>
<comment type="caution">
    <text evidence="7">The sequence shown here is derived from an EMBL/GenBank/DDBJ whole genome shotgun (WGS) entry which is preliminary data.</text>
</comment>
<dbReference type="AlphaFoldDB" id="W9V6I8"/>
<dbReference type="GO" id="GO:0005737">
    <property type="term" value="C:cytoplasm"/>
    <property type="evidence" value="ECO:0007669"/>
    <property type="project" value="UniProtKB-SubCell"/>
</dbReference>
<dbReference type="GO" id="GO:0004140">
    <property type="term" value="F:dephospho-CoA kinase activity"/>
    <property type="evidence" value="ECO:0007669"/>
    <property type="project" value="UniProtKB-UniRule"/>
</dbReference>